<accession>A0A8J3RTW6</accession>
<evidence type="ECO:0000256" key="1">
    <source>
        <dbReference type="SAM" id="Phobius"/>
    </source>
</evidence>
<gene>
    <name evidence="2" type="ORF">Plo01_75480</name>
</gene>
<feature type="transmembrane region" description="Helical" evidence="1">
    <location>
        <begin position="54"/>
        <end position="74"/>
    </location>
</feature>
<dbReference type="RefSeq" id="WP_203895518.1">
    <property type="nucleotide sequence ID" value="NZ_BOOH01000068.1"/>
</dbReference>
<proteinExistence type="predicted"/>
<protein>
    <recommendedName>
        <fullName evidence="4">DUF3040 domain-containing protein</fullName>
    </recommendedName>
</protein>
<keyword evidence="1" id="KW-0472">Membrane</keyword>
<evidence type="ECO:0000313" key="3">
    <source>
        <dbReference type="Proteomes" id="UP000616724"/>
    </source>
</evidence>
<keyword evidence="1" id="KW-1133">Transmembrane helix</keyword>
<sequence length="108" mass="11563">MNLSRREARVLAEIEQMLRRQDRAFAGGMDALNAVRPVRAGQRFTCTVSRREQVYLALATLTLAVVPPVLVVALSDPPCGARAAVSAVRAVAAPGASDPDRRIPGCPR</sequence>
<name>A0A8J3RTW6_9ACTN</name>
<dbReference type="AlphaFoldDB" id="A0A8J3RTW6"/>
<keyword evidence="1" id="KW-0812">Transmembrane</keyword>
<evidence type="ECO:0008006" key="4">
    <source>
        <dbReference type="Google" id="ProtNLM"/>
    </source>
</evidence>
<organism evidence="2 3">
    <name type="scientific">Planobispora longispora</name>
    <dbReference type="NCBI Taxonomy" id="28887"/>
    <lineage>
        <taxon>Bacteria</taxon>
        <taxon>Bacillati</taxon>
        <taxon>Actinomycetota</taxon>
        <taxon>Actinomycetes</taxon>
        <taxon>Streptosporangiales</taxon>
        <taxon>Streptosporangiaceae</taxon>
        <taxon>Planobispora</taxon>
    </lineage>
</organism>
<reference evidence="2 3" key="1">
    <citation type="submission" date="2021-01" db="EMBL/GenBank/DDBJ databases">
        <title>Whole genome shotgun sequence of Planobispora longispora NBRC 13918.</title>
        <authorList>
            <person name="Komaki H."/>
            <person name="Tamura T."/>
        </authorList>
    </citation>
    <scope>NUCLEOTIDE SEQUENCE [LARGE SCALE GENOMIC DNA]</scope>
    <source>
        <strain evidence="2 3">NBRC 13918</strain>
    </source>
</reference>
<dbReference type="EMBL" id="BOOH01000068">
    <property type="protein sequence ID" value="GIH81119.1"/>
    <property type="molecule type" value="Genomic_DNA"/>
</dbReference>
<comment type="caution">
    <text evidence="2">The sequence shown here is derived from an EMBL/GenBank/DDBJ whole genome shotgun (WGS) entry which is preliminary data.</text>
</comment>
<dbReference type="InterPro" id="IPR021401">
    <property type="entry name" value="DUF3040"/>
</dbReference>
<keyword evidence="3" id="KW-1185">Reference proteome</keyword>
<evidence type="ECO:0000313" key="2">
    <source>
        <dbReference type="EMBL" id="GIH81119.1"/>
    </source>
</evidence>
<dbReference type="Proteomes" id="UP000616724">
    <property type="component" value="Unassembled WGS sequence"/>
</dbReference>
<dbReference type="Pfam" id="PF11239">
    <property type="entry name" value="DUF3040"/>
    <property type="match status" value="1"/>
</dbReference>